<dbReference type="STRING" id="400682.A0A1X7VHX2"/>
<evidence type="ECO:0000313" key="2">
    <source>
        <dbReference type="EnsemblMetazoa" id="Aqu2.1.39533_001"/>
    </source>
</evidence>
<dbReference type="eggNOG" id="KOG0017">
    <property type="taxonomic scope" value="Eukaryota"/>
</dbReference>
<organism evidence="2">
    <name type="scientific">Amphimedon queenslandica</name>
    <name type="common">Sponge</name>
    <dbReference type="NCBI Taxonomy" id="400682"/>
    <lineage>
        <taxon>Eukaryota</taxon>
        <taxon>Metazoa</taxon>
        <taxon>Porifera</taxon>
        <taxon>Demospongiae</taxon>
        <taxon>Heteroscleromorpha</taxon>
        <taxon>Haplosclerida</taxon>
        <taxon>Niphatidae</taxon>
        <taxon>Amphimedon</taxon>
    </lineage>
</organism>
<dbReference type="OrthoDB" id="421869at2759"/>
<accession>A0A1X7VHX2</accession>
<dbReference type="AlphaFoldDB" id="A0A1X7VHX2"/>
<name>A0A1X7VHX2_AMPQE</name>
<evidence type="ECO:0000259" key="1">
    <source>
        <dbReference type="Pfam" id="PF07727"/>
    </source>
</evidence>
<feature type="domain" description="Reverse transcriptase Ty1/copia-type" evidence="1">
    <location>
        <begin position="10"/>
        <end position="102"/>
    </location>
</feature>
<proteinExistence type="predicted"/>
<reference evidence="2" key="1">
    <citation type="submission" date="2017-05" db="UniProtKB">
        <authorList>
            <consortium name="EnsemblMetazoa"/>
        </authorList>
    </citation>
    <scope>IDENTIFICATION</scope>
</reference>
<sequence>MGFIQCMSDPCLYTTSKGELFIIAVYVEDILAVKEASKMNEVKQALSTKFEIKDTGELHYFHGDSVHHNLEKHYMWISQPTFTASIIEKYGMKDSKAIATPVNSSIKLVKAKEGDE</sequence>
<dbReference type="InterPro" id="IPR013103">
    <property type="entry name" value="RVT_2"/>
</dbReference>
<protein>
    <recommendedName>
        <fullName evidence="1">Reverse transcriptase Ty1/copia-type domain-containing protein</fullName>
    </recommendedName>
</protein>
<dbReference type="EnsemblMetazoa" id="Aqu2.1.39533_001">
    <property type="protein sequence ID" value="Aqu2.1.39533_001"/>
    <property type="gene ID" value="Aqu2.1.39533"/>
</dbReference>
<dbReference type="Pfam" id="PF07727">
    <property type="entry name" value="RVT_2"/>
    <property type="match status" value="1"/>
</dbReference>
<dbReference type="InParanoid" id="A0A1X7VHX2"/>